<keyword evidence="2" id="KW-0812">Transmembrane</keyword>
<keyword evidence="2" id="KW-0472">Membrane</keyword>
<evidence type="ECO:0000313" key="3">
    <source>
        <dbReference type="EMBL" id="MBB4938083.1"/>
    </source>
</evidence>
<dbReference type="Proteomes" id="UP000534286">
    <property type="component" value="Unassembled WGS sequence"/>
</dbReference>
<dbReference type="RefSeq" id="WP_184756677.1">
    <property type="nucleotide sequence ID" value="NZ_BAABEK010000018.1"/>
</dbReference>
<feature type="transmembrane region" description="Helical" evidence="2">
    <location>
        <begin position="12"/>
        <end position="36"/>
    </location>
</feature>
<protein>
    <submittedName>
        <fullName evidence="3">Uncharacterized protein</fullName>
    </submittedName>
</protein>
<keyword evidence="2" id="KW-1133">Transmembrane helix</keyword>
<feature type="region of interest" description="Disordered" evidence="1">
    <location>
        <begin position="97"/>
        <end position="138"/>
    </location>
</feature>
<evidence type="ECO:0000256" key="2">
    <source>
        <dbReference type="SAM" id="Phobius"/>
    </source>
</evidence>
<comment type="caution">
    <text evidence="3">The sequence shown here is derived from an EMBL/GenBank/DDBJ whole genome shotgun (WGS) entry which is preliminary data.</text>
</comment>
<gene>
    <name evidence="3" type="ORF">FHR32_002388</name>
</gene>
<sequence length="138" mass="14434">MYGILRTSNRKTAVSAAHALAVMAVMVVMAASAHFVPASVTVMPNHAGPVRMVPPIALSRMSPVAVDQLMNGFRTTYAVLCAIALCGTVSAVPARPRRIPAAGDSQAGATREPFLPPEHPKGLGPAHMLVDRDPEDGE</sequence>
<dbReference type="AlphaFoldDB" id="A0A7W7W8M6"/>
<name>A0A7W7W8M6_9ACTN</name>
<proteinExistence type="predicted"/>
<evidence type="ECO:0000256" key="1">
    <source>
        <dbReference type="SAM" id="MobiDB-lite"/>
    </source>
</evidence>
<accession>A0A7W7W8M6</accession>
<dbReference type="EMBL" id="JACHJU010000001">
    <property type="protein sequence ID" value="MBB4938083.1"/>
    <property type="molecule type" value="Genomic_DNA"/>
</dbReference>
<reference evidence="3 4" key="1">
    <citation type="submission" date="2020-08" db="EMBL/GenBank/DDBJ databases">
        <title>Sequencing the genomes of 1000 actinobacteria strains.</title>
        <authorList>
            <person name="Klenk H.-P."/>
        </authorList>
    </citation>
    <scope>NUCLEOTIDE SEQUENCE [LARGE SCALE GENOMIC DNA]</scope>
    <source>
        <strain evidence="3 4">DSM 43023</strain>
    </source>
</reference>
<organism evidence="3 4">
    <name type="scientific">Streptosporangium album</name>
    <dbReference type="NCBI Taxonomy" id="47479"/>
    <lineage>
        <taxon>Bacteria</taxon>
        <taxon>Bacillati</taxon>
        <taxon>Actinomycetota</taxon>
        <taxon>Actinomycetes</taxon>
        <taxon>Streptosporangiales</taxon>
        <taxon>Streptosporangiaceae</taxon>
        <taxon>Streptosporangium</taxon>
    </lineage>
</organism>
<evidence type="ECO:0000313" key="4">
    <source>
        <dbReference type="Proteomes" id="UP000534286"/>
    </source>
</evidence>
<keyword evidence="4" id="KW-1185">Reference proteome</keyword>
<feature type="transmembrane region" description="Helical" evidence="2">
    <location>
        <begin position="76"/>
        <end position="94"/>
    </location>
</feature>